<dbReference type="InterPro" id="IPR004358">
    <property type="entry name" value="Sig_transdc_His_kin-like_C"/>
</dbReference>
<dbReference type="Proteomes" id="UP000477311">
    <property type="component" value="Unassembled WGS sequence"/>
</dbReference>
<dbReference type="InterPro" id="IPR008207">
    <property type="entry name" value="Sig_transdc_His_kin_Hpt_dom"/>
</dbReference>
<dbReference type="SUPFAM" id="SSF47384">
    <property type="entry name" value="Homodimeric domain of signal transducing histidine kinase"/>
    <property type="match status" value="1"/>
</dbReference>
<dbReference type="SMART" id="SM00073">
    <property type="entry name" value="HPT"/>
    <property type="match status" value="1"/>
</dbReference>
<evidence type="ECO:0000256" key="7">
    <source>
        <dbReference type="ARBA" id="ARBA00022692"/>
    </source>
</evidence>
<dbReference type="CDD" id="cd00088">
    <property type="entry name" value="HPT"/>
    <property type="match status" value="1"/>
</dbReference>
<keyword evidence="11" id="KW-1133">Transmembrane helix</keyword>
<dbReference type="InterPro" id="IPR001789">
    <property type="entry name" value="Sig_transdc_resp-reg_receiver"/>
</dbReference>
<dbReference type="Gene3D" id="1.20.120.160">
    <property type="entry name" value="HPT domain"/>
    <property type="match status" value="1"/>
</dbReference>
<name>A0A6M1RZ66_9BACT</name>
<dbReference type="SMART" id="SM00448">
    <property type="entry name" value="REC"/>
    <property type="match status" value="3"/>
</dbReference>
<dbReference type="EMBL" id="JAAKYA010000017">
    <property type="protein sequence ID" value="NGO38450.1"/>
    <property type="molecule type" value="Genomic_DNA"/>
</dbReference>
<dbReference type="Gene3D" id="1.10.287.130">
    <property type="match status" value="1"/>
</dbReference>
<comment type="catalytic activity">
    <reaction evidence="1">
        <text>ATP + protein L-histidine = ADP + protein N-phospho-L-histidine.</text>
        <dbReference type="EC" id="2.7.13.3"/>
    </reaction>
</comment>
<dbReference type="CDD" id="cd00082">
    <property type="entry name" value="HisKA"/>
    <property type="match status" value="1"/>
</dbReference>
<dbReference type="InterPro" id="IPR036641">
    <property type="entry name" value="HPT_dom_sf"/>
</dbReference>
<dbReference type="SMART" id="SM00388">
    <property type="entry name" value="HisKA"/>
    <property type="match status" value="1"/>
</dbReference>
<dbReference type="GO" id="GO:0005886">
    <property type="term" value="C:plasma membrane"/>
    <property type="evidence" value="ECO:0007669"/>
    <property type="project" value="UniProtKB-SubCell"/>
</dbReference>
<gene>
    <name evidence="19" type="ORF">G4L39_03430</name>
</gene>
<feature type="modified residue" description="Phosphohistidine" evidence="14">
    <location>
        <position position="789"/>
    </location>
</feature>
<dbReference type="PANTHER" id="PTHR45339">
    <property type="entry name" value="HYBRID SIGNAL TRANSDUCTION HISTIDINE KINASE J"/>
    <property type="match status" value="1"/>
</dbReference>
<evidence type="ECO:0000256" key="2">
    <source>
        <dbReference type="ARBA" id="ARBA00004651"/>
    </source>
</evidence>
<dbReference type="Pfam" id="PF01627">
    <property type="entry name" value="Hpt"/>
    <property type="match status" value="1"/>
</dbReference>
<dbReference type="InterPro" id="IPR036890">
    <property type="entry name" value="HATPase_C_sf"/>
</dbReference>
<dbReference type="AlphaFoldDB" id="A0A6M1RZ66"/>
<dbReference type="SUPFAM" id="SSF52172">
    <property type="entry name" value="CheY-like"/>
    <property type="match status" value="3"/>
</dbReference>
<evidence type="ECO:0000256" key="10">
    <source>
        <dbReference type="ARBA" id="ARBA00022840"/>
    </source>
</evidence>
<feature type="modified residue" description="4-aspartylphosphate" evidence="15">
    <location>
        <position position="643"/>
    </location>
</feature>
<evidence type="ECO:0000256" key="11">
    <source>
        <dbReference type="ARBA" id="ARBA00022989"/>
    </source>
</evidence>
<dbReference type="PROSITE" id="PS50894">
    <property type="entry name" value="HPT"/>
    <property type="match status" value="1"/>
</dbReference>
<dbReference type="RefSeq" id="WP_165105932.1">
    <property type="nucleotide sequence ID" value="NZ_JAAKYA010000017.1"/>
</dbReference>
<dbReference type="CDD" id="cd17546">
    <property type="entry name" value="REC_hyHK_CKI1_RcsC-like"/>
    <property type="match status" value="2"/>
</dbReference>
<comment type="caution">
    <text evidence="19">The sequence shown here is derived from an EMBL/GenBank/DDBJ whole genome shotgun (WGS) entry which is preliminary data.</text>
</comment>
<dbReference type="InterPro" id="IPR003594">
    <property type="entry name" value="HATPase_dom"/>
</dbReference>
<dbReference type="Pfam" id="PF02518">
    <property type="entry name" value="HATPase_c"/>
    <property type="match status" value="1"/>
</dbReference>
<evidence type="ECO:0000256" key="14">
    <source>
        <dbReference type="PROSITE-ProRule" id="PRU00110"/>
    </source>
</evidence>
<dbReference type="Gene3D" id="3.30.565.10">
    <property type="entry name" value="Histidine kinase-like ATPase, C-terminal domain"/>
    <property type="match status" value="1"/>
</dbReference>
<keyword evidence="6" id="KW-0808">Transferase</keyword>
<evidence type="ECO:0000256" key="3">
    <source>
        <dbReference type="ARBA" id="ARBA00012438"/>
    </source>
</evidence>
<feature type="domain" description="Response regulatory" evidence="17">
    <location>
        <begin position="594"/>
        <end position="711"/>
    </location>
</feature>
<dbReference type="Gene3D" id="3.40.50.2300">
    <property type="match status" value="3"/>
</dbReference>
<dbReference type="SMART" id="SM00387">
    <property type="entry name" value="HATPase_c"/>
    <property type="match status" value="1"/>
</dbReference>
<dbReference type="Pfam" id="PF00512">
    <property type="entry name" value="HisKA"/>
    <property type="match status" value="1"/>
</dbReference>
<dbReference type="InterPro" id="IPR011006">
    <property type="entry name" value="CheY-like_superfamily"/>
</dbReference>
<dbReference type="GO" id="GO:0000155">
    <property type="term" value="F:phosphorelay sensor kinase activity"/>
    <property type="evidence" value="ECO:0007669"/>
    <property type="project" value="InterPro"/>
</dbReference>
<dbReference type="FunFam" id="3.30.565.10:FF:000010">
    <property type="entry name" value="Sensor histidine kinase RcsC"/>
    <property type="match status" value="1"/>
</dbReference>
<evidence type="ECO:0000256" key="5">
    <source>
        <dbReference type="ARBA" id="ARBA00022553"/>
    </source>
</evidence>
<keyword evidence="8" id="KW-0547">Nucleotide-binding</keyword>
<dbReference type="InterPro" id="IPR036097">
    <property type="entry name" value="HisK_dim/P_sf"/>
</dbReference>
<keyword evidence="9" id="KW-0418">Kinase</keyword>
<evidence type="ECO:0000256" key="4">
    <source>
        <dbReference type="ARBA" id="ARBA00022475"/>
    </source>
</evidence>
<evidence type="ECO:0000256" key="1">
    <source>
        <dbReference type="ARBA" id="ARBA00000085"/>
    </source>
</evidence>
<comment type="subcellular location">
    <subcellularLocation>
        <location evidence="2">Cell membrane</location>
        <topology evidence="2">Multi-pass membrane protein</topology>
    </subcellularLocation>
</comment>
<sequence>MSNQPDNAAPPPAANPAEWPPPEYHTLVLLIDDQAVVGEAVRRALADQPDIDFHFCADPKEALTVALQLRPTVILLDLVLPGTDGFTLLGQFRSNPATRDIPVLVLSIHDDPLIKSRAFALGANDYLVKLPDPVELIARLRYHSRAYINQLQRDAAYRALRESQQKLMENNATLLALNQKLEEATLAKTEFLANMSHEIRTPMNGVIGMVNLLLATDLTEEQREYAEAARHSAESLLAIVNDILDFSKIESGKLELEAHPFELHTCIEEALEQVTPKAAEKNLDLAYLLDDRLPRVIIGDATRLRQILVNLLSNGVKFTHTGEVVVEARPAPADPQPQTRTPTANEPTTQTQSCLIHFSVRDTGIGIPLHKQDRLFKSFQQVDASTARHYGGTGLGLAICRRLCELMGGRIWVESDTGKGATFHFTIRAQPAPTAAPAFWQCPQPTLARKHLLLIEDNPTNQRLVRHRATQWGLRVTTATSASEALHCLETDPPVDVILLDQQLPGTDPLALASQLKHLANPPIPIVLLSTLPLRGEDRRAAEAGFDLVVHKPIRPAQLLDTLCRALGVPVQREKRTPAPPVLDATLAQRLPLRLLVADDNPVNLQVAQTILRKLGYQADTATNGREVLAALDQKEYDILFLDVQMPELDGLEVARAIHQRLPREKRPRLIAITGAAFASDREKCLAAGMDDYISKPIRLQDIQNALERWGPTRLRDFDTTTFLARMPHASPDTLLDRTLLEELRQLPAGENLNMLQELIDLYHQTAPQQFHQIRQAMADPTQLAFQAHSLKSTSMSLGARKVVALCQRIERAARAGQLDSVPGLVTELESALQNTLRELACLRD</sequence>
<evidence type="ECO:0000259" key="18">
    <source>
        <dbReference type="PROSITE" id="PS50894"/>
    </source>
</evidence>
<evidence type="ECO:0000256" key="6">
    <source>
        <dbReference type="ARBA" id="ARBA00022679"/>
    </source>
</evidence>
<dbReference type="PANTHER" id="PTHR45339:SF1">
    <property type="entry name" value="HYBRID SIGNAL TRANSDUCTION HISTIDINE KINASE J"/>
    <property type="match status" value="1"/>
</dbReference>
<proteinExistence type="predicted"/>
<dbReference type="InterPro" id="IPR003661">
    <property type="entry name" value="HisK_dim/P_dom"/>
</dbReference>
<accession>A0A6M1RZ66</accession>
<evidence type="ECO:0000313" key="19">
    <source>
        <dbReference type="EMBL" id="NGO38450.1"/>
    </source>
</evidence>
<dbReference type="EC" id="2.7.13.3" evidence="3"/>
<organism evidence="19 20">
    <name type="scientific">Limisphaera ngatamarikiensis</name>
    <dbReference type="NCBI Taxonomy" id="1324935"/>
    <lineage>
        <taxon>Bacteria</taxon>
        <taxon>Pseudomonadati</taxon>
        <taxon>Verrucomicrobiota</taxon>
        <taxon>Verrucomicrobiia</taxon>
        <taxon>Limisphaerales</taxon>
        <taxon>Limisphaeraceae</taxon>
        <taxon>Limisphaera</taxon>
    </lineage>
</organism>
<dbReference type="Pfam" id="PF00072">
    <property type="entry name" value="Response_reg"/>
    <property type="match status" value="3"/>
</dbReference>
<dbReference type="PRINTS" id="PR00344">
    <property type="entry name" value="BCTRLSENSOR"/>
</dbReference>
<reference evidence="19 20" key="1">
    <citation type="submission" date="2020-02" db="EMBL/GenBank/DDBJ databases">
        <title>Draft genome sequence of Limisphaera ngatamarikiensis NGM72.4T, a thermophilic Verrucomicrobia grouped in subdivision 3.</title>
        <authorList>
            <person name="Carere C.R."/>
            <person name="Steen J."/>
            <person name="Hugenholtz P."/>
            <person name="Stott M.B."/>
        </authorList>
    </citation>
    <scope>NUCLEOTIDE SEQUENCE [LARGE SCALE GENOMIC DNA]</scope>
    <source>
        <strain evidence="19 20">NGM72.4</strain>
    </source>
</reference>
<evidence type="ECO:0000259" key="16">
    <source>
        <dbReference type="PROSITE" id="PS50109"/>
    </source>
</evidence>
<feature type="modified residue" description="4-aspartylphosphate" evidence="15">
    <location>
        <position position="501"/>
    </location>
</feature>
<protein>
    <recommendedName>
        <fullName evidence="3">histidine kinase</fullName>
        <ecNumber evidence="3">2.7.13.3</ecNumber>
    </recommendedName>
</protein>
<dbReference type="FunFam" id="1.10.287.130:FF:000003">
    <property type="entry name" value="Histidine kinase"/>
    <property type="match status" value="1"/>
</dbReference>
<dbReference type="SUPFAM" id="SSF47226">
    <property type="entry name" value="Histidine-containing phosphotransfer domain, HPT domain"/>
    <property type="match status" value="1"/>
</dbReference>
<evidence type="ECO:0000256" key="15">
    <source>
        <dbReference type="PROSITE-ProRule" id="PRU00169"/>
    </source>
</evidence>
<dbReference type="PROSITE" id="PS50110">
    <property type="entry name" value="RESPONSE_REGULATORY"/>
    <property type="match status" value="3"/>
</dbReference>
<dbReference type="CDD" id="cd16922">
    <property type="entry name" value="HATPase_EvgS-ArcB-TorS-like"/>
    <property type="match status" value="1"/>
</dbReference>
<evidence type="ECO:0000256" key="12">
    <source>
        <dbReference type="ARBA" id="ARBA00023012"/>
    </source>
</evidence>
<dbReference type="PROSITE" id="PS50109">
    <property type="entry name" value="HIS_KIN"/>
    <property type="match status" value="1"/>
</dbReference>
<dbReference type="InterPro" id="IPR005467">
    <property type="entry name" value="His_kinase_dom"/>
</dbReference>
<keyword evidence="13" id="KW-0472">Membrane</keyword>
<keyword evidence="7" id="KW-0812">Transmembrane</keyword>
<keyword evidence="4" id="KW-1003">Cell membrane</keyword>
<evidence type="ECO:0000259" key="17">
    <source>
        <dbReference type="PROSITE" id="PS50110"/>
    </source>
</evidence>
<evidence type="ECO:0000256" key="13">
    <source>
        <dbReference type="ARBA" id="ARBA00023136"/>
    </source>
</evidence>
<keyword evidence="20" id="KW-1185">Reference proteome</keyword>
<feature type="domain" description="Response regulatory" evidence="17">
    <location>
        <begin position="451"/>
        <end position="567"/>
    </location>
</feature>
<keyword evidence="5 15" id="KW-0597">Phosphoprotein</keyword>
<dbReference type="GO" id="GO:0005524">
    <property type="term" value="F:ATP binding"/>
    <property type="evidence" value="ECO:0007669"/>
    <property type="project" value="UniProtKB-KW"/>
</dbReference>
<keyword evidence="12" id="KW-0902">Two-component regulatory system</keyword>
<feature type="modified residue" description="4-aspartylphosphate" evidence="15">
    <location>
        <position position="77"/>
    </location>
</feature>
<keyword evidence="10" id="KW-0067">ATP-binding</keyword>
<evidence type="ECO:0000256" key="9">
    <source>
        <dbReference type="ARBA" id="ARBA00022777"/>
    </source>
</evidence>
<evidence type="ECO:0000256" key="8">
    <source>
        <dbReference type="ARBA" id="ARBA00022741"/>
    </source>
</evidence>
<evidence type="ECO:0000313" key="20">
    <source>
        <dbReference type="Proteomes" id="UP000477311"/>
    </source>
</evidence>
<dbReference type="SUPFAM" id="SSF55874">
    <property type="entry name" value="ATPase domain of HSP90 chaperone/DNA topoisomerase II/histidine kinase"/>
    <property type="match status" value="1"/>
</dbReference>
<feature type="domain" description="Response regulatory" evidence="17">
    <location>
        <begin position="27"/>
        <end position="144"/>
    </location>
</feature>
<feature type="domain" description="HPt" evidence="18">
    <location>
        <begin position="748"/>
        <end position="845"/>
    </location>
</feature>
<feature type="domain" description="Histidine kinase" evidence="16">
    <location>
        <begin position="194"/>
        <end position="431"/>
    </location>
</feature>